<reference evidence="5 6" key="1">
    <citation type="submission" date="2019-10" db="EMBL/GenBank/DDBJ databases">
        <title>Whole genome shotgun sequence of Acrocarpospora corrugata NBRC 13972.</title>
        <authorList>
            <person name="Ichikawa N."/>
            <person name="Kimura A."/>
            <person name="Kitahashi Y."/>
            <person name="Komaki H."/>
            <person name="Oguchi A."/>
        </authorList>
    </citation>
    <scope>NUCLEOTIDE SEQUENCE [LARGE SCALE GENOMIC DNA]</scope>
    <source>
        <strain evidence="5 6">NBRC 13972</strain>
    </source>
</reference>
<dbReference type="InterPro" id="IPR003961">
    <property type="entry name" value="FN3_dom"/>
</dbReference>
<dbReference type="GO" id="GO:0000272">
    <property type="term" value="P:polysaccharide catabolic process"/>
    <property type="evidence" value="ECO:0007669"/>
    <property type="project" value="UniProtKB-KW"/>
</dbReference>
<dbReference type="SUPFAM" id="SSF49265">
    <property type="entry name" value="Fibronectin type III"/>
    <property type="match status" value="1"/>
</dbReference>
<evidence type="ECO:0000256" key="1">
    <source>
        <dbReference type="ARBA" id="ARBA00023295"/>
    </source>
</evidence>
<dbReference type="Proteomes" id="UP000334990">
    <property type="component" value="Unassembled WGS sequence"/>
</dbReference>
<keyword evidence="2" id="KW-0624">Polysaccharide degradation</keyword>
<dbReference type="GO" id="GO:0016798">
    <property type="term" value="F:hydrolase activity, acting on glycosyl bonds"/>
    <property type="evidence" value="ECO:0007669"/>
    <property type="project" value="UniProtKB-KW"/>
</dbReference>
<sequence length="122" mass="12801">MPDRDRTNNSLYVKLIVRSCAPDGNGDGGGDHPASGVPATPTHQAATTLNSSSIQLTWHDTSSNETGFYVTNGNVTLKVAANTTSYTWSGLHAGQYMCLAVSSFNAAGQSTWTPYACVTTPS</sequence>
<dbReference type="CDD" id="cd00063">
    <property type="entry name" value="FN3"/>
    <property type="match status" value="1"/>
</dbReference>
<keyword evidence="2" id="KW-0119">Carbohydrate metabolism</keyword>
<evidence type="ECO:0000256" key="2">
    <source>
        <dbReference type="ARBA" id="ARBA00023326"/>
    </source>
</evidence>
<evidence type="ECO:0000313" key="6">
    <source>
        <dbReference type="Proteomes" id="UP000334990"/>
    </source>
</evidence>
<dbReference type="PROSITE" id="PS50853">
    <property type="entry name" value="FN3"/>
    <property type="match status" value="1"/>
</dbReference>
<evidence type="ECO:0000313" key="5">
    <source>
        <dbReference type="EMBL" id="GES05905.1"/>
    </source>
</evidence>
<dbReference type="Pfam" id="PF00041">
    <property type="entry name" value="fn3"/>
    <property type="match status" value="1"/>
</dbReference>
<dbReference type="InterPro" id="IPR013783">
    <property type="entry name" value="Ig-like_fold"/>
</dbReference>
<name>A0A5M3WA12_9ACTN</name>
<accession>A0A5M3WA12</accession>
<keyword evidence="1" id="KW-0378">Hydrolase</keyword>
<gene>
    <name evidence="5" type="ORF">Acor_79740</name>
</gene>
<organism evidence="5 6">
    <name type="scientific">Acrocarpospora corrugata</name>
    <dbReference type="NCBI Taxonomy" id="35763"/>
    <lineage>
        <taxon>Bacteria</taxon>
        <taxon>Bacillati</taxon>
        <taxon>Actinomycetota</taxon>
        <taxon>Actinomycetes</taxon>
        <taxon>Streptosporangiales</taxon>
        <taxon>Streptosporangiaceae</taxon>
        <taxon>Acrocarpospora</taxon>
    </lineage>
</organism>
<keyword evidence="1" id="KW-0326">Glycosidase</keyword>
<feature type="domain" description="Fibronectin type-III" evidence="4">
    <location>
        <begin position="37"/>
        <end position="122"/>
    </location>
</feature>
<proteinExistence type="predicted"/>
<evidence type="ECO:0000256" key="3">
    <source>
        <dbReference type="SAM" id="MobiDB-lite"/>
    </source>
</evidence>
<comment type="caution">
    <text evidence="5">The sequence shown here is derived from an EMBL/GenBank/DDBJ whole genome shotgun (WGS) entry which is preliminary data.</text>
</comment>
<dbReference type="AlphaFoldDB" id="A0A5M3WA12"/>
<dbReference type="Gene3D" id="2.60.40.10">
    <property type="entry name" value="Immunoglobulins"/>
    <property type="match status" value="1"/>
</dbReference>
<protein>
    <recommendedName>
        <fullName evidence="4">Fibronectin type-III domain-containing protein</fullName>
    </recommendedName>
</protein>
<evidence type="ECO:0000259" key="4">
    <source>
        <dbReference type="PROSITE" id="PS50853"/>
    </source>
</evidence>
<keyword evidence="6" id="KW-1185">Reference proteome</keyword>
<feature type="region of interest" description="Disordered" evidence="3">
    <location>
        <begin position="23"/>
        <end position="45"/>
    </location>
</feature>
<dbReference type="EMBL" id="BLAD01000118">
    <property type="protein sequence ID" value="GES05905.1"/>
    <property type="molecule type" value="Genomic_DNA"/>
</dbReference>
<dbReference type="InterPro" id="IPR036116">
    <property type="entry name" value="FN3_sf"/>
</dbReference>